<organism evidence="2 3">
    <name type="scientific">Klebsiella grimontii</name>
    <dbReference type="NCBI Taxonomy" id="2058152"/>
    <lineage>
        <taxon>Bacteria</taxon>
        <taxon>Pseudomonadati</taxon>
        <taxon>Pseudomonadota</taxon>
        <taxon>Gammaproteobacteria</taxon>
        <taxon>Enterobacterales</taxon>
        <taxon>Enterobacteriaceae</taxon>
        <taxon>Klebsiella/Raoultella group</taxon>
        <taxon>Klebsiella</taxon>
    </lineage>
</organism>
<dbReference type="EMBL" id="FZTC01000012">
    <property type="protein sequence ID" value="SNU33260.1"/>
    <property type="molecule type" value="Genomic_DNA"/>
</dbReference>
<name>A0A285AX47_9ENTR</name>
<sequence>MVGPTQSSIVFVGPKRMETPHGKKTKPLTDTETKAAKPKYDD</sequence>
<feature type="region of interest" description="Disordered" evidence="1">
    <location>
        <begin position="1"/>
        <end position="42"/>
    </location>
</feature>
<feature type="compositionally biased region" description="Basic and acidic residues" evidence="1">
    <location>
        <begin position="15"/>
        <end position="42"/>
    </location>
</feature>
<protein>
    <submittedName>
        <fullName evidence="2">Uncharacterized protein</fullName>
    </submittedName>
</protein>
<dbReference type="Proteomes" id="UP000220639">
    <property type="component" value="Unassembled WGS sequence"/>
</dbReference>
<dbReference type="AlphaFoldDB" id="A0A285AX47"/>
<reference evidence="3" key="1">
    <citation type="submission" date="2017-08" db="EMBL/GenBank/DDBJ databases">
        <authorList>
            <person name="Brisse S."/>
        </authorList>
    </citation>
    <scope>NUCLEOTIDE SEQUENCE [LARGE SCALE GENOMIC DNA]</scope>
    <source>
        <strain evidence="3">06D021</strain>
    </source>
</reference>
<gene>
    <name evidence="2" type="ORF">KOSB73_20045</name>
</gene>
<evidence type="ECO:0000313" key="3">
    <source>
        <dbReference type="Proteomes" id="UP000220639"/>
    </source>
</evidence>
<proteinExistence type="predicted"/>
<evidence type="ECO:0000256" key="1">
    <source>
        <dbReference type="SAM" id="MobiDB-lite"/>
    </source>
</evidence>
<accession>A0A285AX47</accession>
<evidence type="ECO:0000313" key="2">
    <source>
        <dbReference type="EMBL" id="SNU33260.1"/>
    </source>
</evidence>